<keyword evidence="1" id="KW-1133">Transmembrane helix</keyword>
<reference evidence="2 3" key="1">
    <citation type="submission" date="2009-10" db="EMBL/GenBank/DDBJ databases">
        <title>Complete sequence of chromosome of Ammonifex degensii KC4.</title>
        <authorList>
            <consortium name="US DOE Joint Genome Institute"/>
            <person name="Kerfeld C."/>
            <person name="Goodner B."/>
            <person name="Huber H."/>
            <person name="Stetter K."/>
            <person name="Lucas S."/>
            <person name="Copeland A."/>
            <person name="Lapidus A."/>
            <person name="Glavina del Rio T."/>
            <person name="Dalin E."/>
            <person name="Tice H."/>
            <person name="Bruce D."/>
            <person name="Goodwin L."/>
            <person name="Pitluck S."/>
            <person name="Saunders E."/>
            <person name="Brettin T."/>
            <person name="Detter J.C."/>
            <person name="Han C."/>
            <person name="Larimer F."/>
            <person name="Land M."/>
            <person name="Hauser L."/>
            <person name="Kyrpides N."/>
            <person name="Ovchinnikova G."/>
            <person name="Richardson P."/>
        </authorList>
    </citation>
    <scope>NUCLEOTIDE SEQUENCE [LARGE SCALE GENOMIC DNA]</scope>
    <source>
        <strain evidence="3">DSM 10501 / KC4</strain>
    </source>
</reference>
<feature type="transmembrane region" description="Helical" evidence="1">
    <location>
        <begin position="453"/>
        <end position="475"/>
    </location>
</feature>
<dbReference type="HOGENOM" id="CLU_519393_0_0_9"/>
<evidence type="ECO:0000313" key="2">
    <source>
        <dbReference type="EMBL" id="ACX51944.1"/>
    </source>
</evidence>
<keyword evidence="3" id="KW-1185">Reference proteome</keyword>
<gene>
    <name evidence="2" type="ordered locus">Adeg_0802</name>
</gene>
<dbReference type="OrthoDB" id="1947873at2"/>
<keyword evidence="1" id="KW-0472">Membrane</keyword>
<dbReference type="AlphaFoldDB" id="C9RCG7"/>
<dbReference type="EMBL" id="CP001785">
    <property type="protein sequence ID" value="ACX51944.1"/>
    <property type="molecule type" value="Genomic_DNA"/>
</dbReference>
<keyword evidence="1" id="KW-0812">Transmembrane</keyword>
<protein>
    <submittedName>
        <fullName evidence="2">Uncharacterized protein</fullName>
    </submittedName>
</protein>
<dbReference type="STRING" id="429009.Adeg_0802"/>
<organism evidence="2 3">
    <name type="scientific">Ammonifex degensii (strain DSM 10501 / KC4)</name>
    <dbReference type="NCBI Taxonomy" id="429009"/>
    <lineage>
        <taxon>Bacteria</taxon>
        <taxon>Bacillati</taxon>
        <taxon>Bacillota</taxon>
        <taxon>Clostridia</taxon>
        <taxon>Thermoanaerobacterales</taxon>
        <taxon>Thermoanaerobacteraceae</taxon>
        <taxon>Ammonifex</taxon>
    </lineage>
</organism>
<dbReference type="KEGG" id="adg:Adeg_0802"/>
<dbReference type="Proteomes" id="UP000002620">
    <property type="component" value="Chromosome"/>
</dbReference>
<proteinExistence type="predicted"/>
<accession>C9RCG7</accession>
<evidence type="ECO:0000256" key="1">
    <source>
        <dbReference type="SAM" id="Phobius"/>
    </source>
</evidence>
<feature type="transmembrane region" description="Helical" evidence="1">
    <location>
        <begin position="419"/>
        <end position="441"/>
    </location>
</feature>
<name>C9RCG7_AMMDK</name>
<sequence length="524" mass="60130">MPGESRTSIFIYPFFFRQERYRELVGSVWRDPCWKLEFVTPEREEDRQHLRYLYPHARDFLFPTHGLGREEIEKLFPPWKVYGSSGTAPARPDGPNRRQWEVLRSWQVIRWRWDPEGGEAERRFRFDLRCEGGNLEVECKFHKVSLLVFPTGVGLLLMEVGPARPTGSGSGGLDDPRAFGRWVEQFSTLEDMPSGTPAAELSFEKGREKLKDFIEGKLLSFLAPELRAAGSYAAGEASLIRYVVWCDGGPGEGEAPNGRLNRLLRELSPRCRGPLKKRALFVGIDTRAYFTAQGATVVCCGSSSFPCDRLLRFWRRFYLDLFLHALYHRLSLLRFAHELSCTEELIRSADRVRQLRRRFLEFTNKAWFGHVVHADYGHMIWRKWQEVLETQSLYEEVKGYLTELGDFLEEGRRSWYKSLSFFLVVFGSAVSLISTLFSAGVLRPLPGWTPGPLAVAGVCAGVFAAAYAVAGAAQWHYFRKVGRWKLEGAPERRGFAWRGRVPGGRRERRVEGWGIRGFRPSSRP</sequence>
<evidence type="ECO:0000313" key="3">
    <source>
        <dbReference type="Proteomes" id="UP000002620"/>
    </source>
</evidence>